<reference evidence="1 2" key="1">
    <citation type="journal article" date="2023" name="Plants (Basel)">
        <title>Bridging the Gap: Combining Genomics and Transcriptomics Approaches to Understand Stylosanthes scabra, an Orphan Legume from the Brazilian Caatinga.</title>
        <authorList>
            <person name="Ferreira-Neto J.R.C."/>
            <person name="da Silva M.D."/>
            <person name="Binneck E."/>
            <person name="de Melo N.F."/>
            <person name="da Silva R.H."/>
            <person name="de Melo A.L.T.M."/>
            <person name="Pandolfi V."/>
            <person name="Bustamante F.O."/>
            <person name="Brasileiro-Vidal A.C."/>
            <person name="Benko-Iseppon A.M."/>
        </authorList>
    </citation>
    <scope>NUCLEOTIDE SEQUENCE [LARGE SCALE GENOMIC DNA]</scope>
    <source>
        <tissue evidence="1">Leaves</tissue>
    </source>
</reference>
<dbReference type="EMBL" id="JASCZI010211764">
    <property type="protein sequence ID" value="MED6196525.1"/>
    <property type="molecule type" value="Genomic_DNA"/>
</dbReference>
<accession>A0ABU6XH86</accession>
<sequence>MGEKRPWMETKGREHRKMGLRQLFDKLPVVLGDSVDNEGGDTYALGGCYDLRSSHPHLNPCDHNRLGGAFRNYGGDDSSNLMATTTATKIKDEEETIYWKFETNEFHAAANERVQHIIKKFCRKIESEVHSSERIQHLYPLNWMSNERVAKSKDGNMDRFIIKYMVVKHNFLTTEFLVPIFGQSGAFIKVLRFILVNMETKISDGINGWVKLELLDPRGASTPDNLSRKVRDCRSKAYSK</sequence>
<evidence type="ECO:0000313" key="2">
    <source>
        <dbReference type="Proteomes" id="UP001341840"/>
    </source>
</evidence>
<organism evidence="1 2">
    <name type="scientific">Stylosanthes scabra</name>
    <dbReference type="NCBI Taxonomy" id="79078"/>
    <lineage>
        <taxon>Eukaryota</taxon>
        <taxon>Viridiplantae</taxon>
        <taxon>Streptophyta</taxon>
        <taxon>Embryophyta</taxon>
        <taxon>Tracheophyta</taxon>
        <taxon>Spermatophyta</taxon>
        <taxon>Magnoliopsida</taxon>
        <taxon>eudicotyledons</taxon>
        <taxon>Gunneridae</taxon>
        <taxon>Pentapetalae</taxon>
        <taxon>rosids</taxon>
        <taxon>fabids</taxon>
        <taxon>Fabales</taxon>
        <taxon>Fabaceae</taxon>
        <taxon>Papilionoideae</taxon>
        <taxon>50 kb inversion clade</taxon>
        <taxon>dalbergioids sensu lato</taxon>
        <taxon>Dalbergieae</taxon>
        <taxon>Pterocarpus clade</taxon>
        <taxon>Stylosanthes</taxon>
    </lineage>
</organism>
<proteinExistence type="predicted"/>
<evidence type="ECO:0000313" key="1">
    <source>
        <dbReference type="EMBL" id="MED6196525.1"/>
    </source>
</evidence>
<name>A0ABU6XH86_9FABA</name>
<dbReference type="Proteomes" id="UP001341840">
    <property type="component" value="Unassembled WGS sequence"/>
</dbReference>
<keyword evidence="2" id="KW-1185">Reference proteome</keyword>
<protein>
    <submittedName>
        <fullName evidence="1">Uncharacterized protein</fullName>
    </submittedName>
</protein>
<comment type="caution">
    <text evidence="1">The sequence shown here is derived from an EMBL/GenBank/DDBJ whole genome shotgun (WGS) entry which is preliminary data.</text>
</comment>
<gene>
    <name evidence="1" type="ORF">PIB30_048309</name>
</gene>